<feature type="transmembrane region" description="Helical" evidence="1">
    <location>
        <begin position="172"/>
        <end position="194"/>
    </location>
</feature>
<dbReference type="Proteomes" id="UP000214880">
    <property type="component" value="Unassembled WGS sequence"/>
</dbReference>
<dbReference type="RefSeq" id="WP_092067231.1">
    <property type="nucleotide sequence ID" value="NZ_FNHB01000001.1"/>
</dbReference>
<feature type="transmembrane region" description="Helical" evidence="1">
    <location>
        <begin position="79"/>
        <end position="102"/>
    </location>
</feature>
<evidence type="ECO:0000313" key="3">
    <source>
        <dbReference type="Proteomes" id="UP000214880"/>
    </source>
</evidence>
<feature type="transmembrane region" description="Helical" evidence="1">
    <location>
        <begin position="206"/>
        <end position="229"/>
    </location>
</feature>
<gene>
    <name evidence="2" type="ORF">SAMN04488502_101108</name>
</gene>
<organism evidence="2 3">
    <name type="scientific">Dendrosporobacter quercicolus</name>
    <dbReference type="NCBI Taxonomy" id="146817"/>
    <lineage>
        <taxon>Bacteria</taxon>
        <taxon>Bacillati</taxon>
        <taxon>Bacillota</taxon>
        <taxon>Negativicutes</taxon>
        <taxon>Selenomonadales</taxon>
        <taxon>Sporomusaceae</taxon>
        <taxon>Dendrosporobacter</taxon>
    </lineage>
</organism>
<evidence type="ECO:0000256" key="1">
    <source>
        <dbReference type="SAM" id="Phobius"/>
    </source>
</evidence>
<protein>
    <submittedName>
        <fullName evidence="2">Uncharacterized protein</fullName>
    </submittedName>
</protein>
<keyword evidence="1" id="KW-0812">Transmembrane</keyword>
<accession>A0A1G9KQV1</accession>
<keyword evidence="1" id="KW-1133">Transmembrane helix</keyword>
<feature type="transmembrane region" description="Helical" evidence="1">
    <location>
        <begin position="140"/>
        <end position="160"/>
    </location>
</feature>
<sequence length="337" mass="35419">MWILLPSICLALAHIAGNNVAVVPDMAVMLGKDIYIVTILAYIIFGSLMAGLTAWIGVKTGNELVFVVHKLFGCQGKKIAAAVILSICLPASVITGGFYSGWITNTSLGIPLGAAIPACILLFSLLAAGYADELLKLSNYAAFLLVPVIIAIFGVSGFSFPAGELDIGEVNWLLVSALVGYNAGGMKSALIVEIAAHLSRRGCKTIALVILAKVVEGLITLGIVHLILTAGLHGPLAISMIAGHIAGPAGFYLFNLILFCTFMSAMVPAMNVNARQMRILTGLSFNYSLLISGLLVYLGSLLNLTTIITVMGLSGMVTGAFILYTAYTLHKYGLNHS</sequence>
<feature type="transmembrane region" description="Helical" evidence="1">
    <location>
        <begin position="34"/>
        <end position="58"/>
    </location>
</feature>
<reference evidence="2 3" key="1">
    <citation type="submission" date="2016-10" db="EMBL/GenBank/DDBJ databases">
        <authorList>
            <person name="de Groot N.N."/>
        </authorList>
    </citation>
    <scope>NUCLEOTIDE SEQUENCE [LARGE SCALE GENOMIC DNA]</scope>
    <source>
        <strain evidence="2 3">DSM 1736</strain>
    </source>
</reference>
<proteinExistence type="predicted"/>
<feature type="transmembrane region" description="Helical" evidence="1">
    <location>
        <begin position="108"/>
        <end position="128"/>
    </location>
</feature>
<dbReference type="AlphaFoldDB" id="A0A1G9KQV1"/>
<name>A0A1G9KQV1_9FIRM</name>
<keyword evidence="3" id="KW-1185">Reference proteome</keyword>
<dbReference type="OrthoDB" id="1677262at2"/>
<dbReference type="STRING" id="146817.SAMN04488502_101108"/>
<dbReference type="EMBL" id="FNHB01000001">
    <property type="protein sequence ID" value="SDL51986.1"/>
    <property type="molecule type" value="Genomic_DNA"/>
</dbReference>
<evidence type="ECO:0000313" key="2">
    <source>
        <dbReference type="EMBL" id="SDL51986.1"/>
    </source>
</evidence>
<feature type="transmembrane region" description="Helical" evidence="1">
    <location>
        <begin position="279"/>
        <end position="298"/>
    </location>
</feature>
<keyword evidence="1" id="KW-0472">Membrane</keyword>
<feature type="transmembrane region" description="Helical" evidence="1">
    <location>
        <begin position="304"/>
        <end position="327"/>
    </location>
</feature>